<dbReference type="PANTHER" id="PTHR31509">
    <property type="entry name" value="BPS1-LIKE PROTEIN"/>
    <property type="match status" value="1"/>
</dbReference>
<dbReference type="AlphaFoldDB" id="A0A9Q0GUP6"/>
<gene>
    <name evidence="2" type="ORF">NE237_030243</name>
</gene>
<keyword evidence="1" id="KW-0732">Signal</keyword>
<sequence length="318" mass="35835">MRPSTLLRTLSVCIPVRLLSAPVAPSPVRSSFDRWFSSEIDTLRCHGQGSNSYADASWVFNALEVASSTQKMTIQSLANIVYREEDRKLIEDYVEGIVELLDACNKLRERMETIKNYIESLRLVTHCFQGRSEPTESVLVRARVVINSCESTELEKCSSGVLRKLDGPSSSIYGTELHEVLSGSKAIALLVCGMLEIVLSFKSKRGLPAMQNRDISSWSSSLHELHKEVKEEVEKRRKSGDAVLTELRETVVATRSLRDLMKNKMKQQNDQVRVNVDALDRSCRVLEEGIKPLEGRLNELYKHLISIRMALLGILSQL</sequence>
<name>A0A9Q0GUP6_9MAGN</name>
<reference evidence="2" key="1">
    <citation type="journal article" date="2023" name="Plant J.">
        <title>The genome of the king protea, Protea cynaroides.</title>
        <authorList>
            <person name="Chang J."/>
            <person name="Duong T.A."/>
            <person name="Schoeman C."/>
            <person name="Ma X."/>
            <person name="Roodt D."/>
            <person name="Barker N."/>
            <person name="Li Z."/>
            <person name="Van de Peer Y."/>
            <person name="Mizrachi E."/>
        </authorList>
    </citation>
    <scope>NUCLEOTIDE SEQUENCE</scope>
    <source>
        <tissue evidence="2">Young leaves</tissue>
    </source>
</reference>
<feature type="chain" id="PRO_5040467639" evidence="1">
    <location>
        <begin position="21"/>
        <end position="318"/>
    </location>
</feature>
<feature type="signal peptide" evidence="1">
    <location>
        <begin position="1"/>
        <end position="20"/>
    </location>
</feature>
<evidence type="ECO:0000313" key="3">
    <source>
        <dbReference type="Proteomes" id="UP001141806"/>
    </source>
</evidence>
<dbReference type="GO" id="GO:0048367">
    <property type="term" value="P:shoot system development"/>
    <property type="evidence" value="ECO:0007669"/>
    <property type="project" value="InterPro"/>
</dbReference>
<organism evidence="2 3">
    <name type="scientific">Protea cynaroides</name>
    <dbReference type="NCBI Taxonomy" id="273540"/>
    <lineage>
        <taxon>Eukaryota</taxon>
        <taxon>Viridiplantae</taxon>
        <taxon>Streptophyta</taxon>
        <taxon>Embryophyta</taxon>
        <taxon>Tracheophyta</taxon>
        <taxon>Spermatophyta</taxon>
        <taxon>Magnoliopsida</taxon>
        <taxon>Proteales</taxon>
        <taxon>Proteaceae</taxon>
        <taxon>Protea</taxon>
    </lineage>
</organism>
<accession>A0A9Q0GUP6</accession>
<proteinExistence type="predicted"/>
<dbReference type="Pfam" id="PF03087">
    <property type="entry name" value="BPS1"/>
    <property type="match status" value="1"/>
</dbReference>
<dbReference type="GO" id="GO:0048364">
    <property type="term" value="P:root development"/>
    <property type="evidence" value="ECO:0007669"/>
    <property type="project" value="InterPro"/>
</dbReference>
<comment type="caution">
    <text evidence="2">The sequence shown here is derived from an EMBL/GenBank/DDBJ whole genome shotgun (WGS) entry which is preliminary data.</text>
</comment>
<dbReference type="InterPro" id="IPR004320">
    <property type="entry name" value="BPS1_pln"/>
</dbReference>
<keyword evidence="3" id="KW-1185">Reference proteome</keyword>
<evidence type="ECO:0000256" key="1">
    <source>
        <dbReference type="SAM" id="SignalP"/>
    </source>
</evidence>
<protein>
    <submittedName>
        <fullName evidence="2">Uncharacterized protein</fullName>
    </submittedName>
</protein>
<dbReference type="EMBL" id="JAMYWD010000012">
    <property type="protein sequence ID" value="KAJ4953411.1"/>
    <property type="molecule type" value="Genomic_DNA"/>
</dbReference>
<evidence type="ECO:0000313" key="2">
    <source>
        <dbReference type="EMBL" id="KAJ4953411.1"/>
    </source>
</evidence>
<dbReference type="OrthoDB" id="1878996at2759"/>
<dbReference type="Proteomes" id="UP001141806">
    <property type="component" value="Unassembled WGS sequence"/>
</dbReference>